<keyword evidence="9" id="KW-1185">Reference proteome</keyword>
<dbReference type="PANTHER" id="PTHR30004">
    <property type="entry name" value="4-HYDROXYTHREONINE-4-PHOSPHATE DEHYDROGENASE"/>
    <property type="match status" value="1"/>
</dbReference>
<dbReference type="Gene3D" id="3.40.718.10">
    <property type="entry name" value="Isopropylmalate Dehydrogenase"/>
    <property type="match status" value="1"/>
</dbReference>
<feature type="binding site" evidence="7">
    <location>
        <position position="263"/>
    </location>
    <ligand>
        <name>a divalent metal cation</name>
        <dbReference type="ChEBI" id="CHEBI:60240"/>
        <note>ligand shared between dimeric partners</note>
    </ligand>
</feature>
<evidence type="ECO:0000256" key="4">
    <source>
        <dbReference type="ARBA" id="ARBA00023002"/>
    </source>
</evidence>
<comment type="catalytic activity">
    <reaction evidence="7">
        <text>4-(phosphooxy)-L-threonine + NAD(+) = 3-amino-2-oxopropyl phosphate + CO2 + NADH</text>
        <dbReference type="Rhea" id="RHEA:32275"/>
        <dbReference type="ChEBI" id="CHEBI:16526"/>
        <dbReference type="ChEBI" id="CHEBI:57279"/>
        <dbReference type="ChEBI" id="CHEBI:57540"/>
        <dbReference type="ChEBI" id="CHEBI:57945"/>
        <dbReference type="ChEBI" id="CHEBI:58452"/>
        <dbReference type="EC" id="1.1.1.262"/>
    </reaction>
</comment>
<comment type="subcellular location">
    <subcellularLocation>
        <location evidence="7">Cytoplasm</location>
    </subcellularLocation>
</comment>
<dbReference type="InterPro" id="IPR037510">
    <property type="entry name" value="PdxA"/>
</dbReference>
<feature type="binding site" evidence="7">
    <location>
        <position position="280"/>
    </location>
    <ligand>
        <name>substrate</name>
    </ligand>
</feature>
<evidence type="ECO:0000256" key="1">
    <source>
        <dbReference type="ARBA" id="ARBA00022490"/>
    </source>
</evidence>
<evidence type="ECO:0000313" key="9">
    <source>
        <dbReference type="Proteomes" id="UP000249590"/>
    </source>
</evidence>
<dbReference type="NCBIfam" id="TIGR00557">
    <property type="entry name" value="pdxA"/>
    <property type="match status" value="1"/>
</dbReference>
<dbReference type="GO" id="GO:0008615">
    <property type="term" value="P:pyridoxine biosynthetic process"/>
    <property type="evidence" value="ECO:0007669"/>
    <property type="project" value="UniProtKB-UniRule"/>
</dbReference>
<keyword evidence="5 7" id="KW-0520">NAD</keyword>
<comment type="function">
    <text evidence="7">Catalyzes the NAD(P)-dependent oxidation of 4-(phosphooxy)-L-threonine (HTP) into 2-amino-3-oxo-4-(phosphooxy)butyric acid which spontaneously decarboxylates to form 3-amino-2-oxopropyl phosphate (AHAP).</text>
</comment>
<comment type="pathway">
    <text evidence="7">Cofactor biosynthesis; pyridoxine 5'-phosphate biosynthesis; pyridoxine 5'-phosphate from D-erythrose 4-phosphate: step 4/5.</text>
</comment>
<dbReference type="UniPathway" id="UPA00244">
    <property type="reaction ID" value="UER00312"/>
</dbReference>
<dbReference type="GO" id="GO:0042823">
    <property type="term" value="P:pyridoxal phosphate biosynthetic process"/>
    <property type="evidence" value="ECO:0007669"/>
    <property type="project" value="UniProtKB-UniRule"/>
</dbReference>
<feature type="binding site" evidence="7">
    <location>
        <position position="134"/>
    </location>
    <ligand>
        <name>substrate</name>
    </ligand>
</feature>
<evidence type="ECO:0000256" key="6">
    <source>
        <dbReference type="ARBA" id="ARBA00023096"/>
    </source>
</evidence>
<comment type="miscellaneous">
    <text evidence="7">The active site is located at the dimer interface.</text>
</comment>
<dbReference type="GO" id="GO:0051287">
    <property type="term" value="F:NAD binding"/>
    <property type="evidence" value="ECO:0007669"/>
    <property type="project" value="InterPro"/>
</dbReference>
<protein>
    <recommendedName>
        <fullName evidence="7">4-hydroxythreonine-4-phosphate dehydrogenase</fullName>
        <ecNumber evidence="7">1.1.1.262</ecNumber>
    </recommendedName>
    <alternativeName>
        <fullName evidence="7">4-(phosphohydroxy)-L-threonine dehydrogenase</fullName>
    </alternativeName>
</protein>
<dbReference type="NCBIfam" id="NF003699">
    <property type="entry name" value="PRK05312.1"/>
    <property type="match status" value="1"/>
</dbReference>
<dbReference type="GO" id="GO:0050570">
    <property type="term" value="F:4-hydroxythreonine-4-phosphate dehydrogenase activity"/>
    <property type="evidence" value="ECO:0007669"/>
    <property type="project" value="UniProtKB-UniRule"/>
</dbReference>
<dbReference type="GO" id="GO:0050897">
    <property type="term" value="F:cobalt ion binding"/>
    <property type="evidence" value="ECO:0007669"/>
    <property type="project" value="UniProtKB-UniRule"/>
</dbReference>
<feature type="binding site" evidence="7">
    <location>
        <position position="163"/>
    </location>
    <ligand>
        <name>a divalent metal cation</name>
        <dbReference type="ChEBI" id="CHEBI:60240"/>
        <note>ligand shared between dimeric partners</note>
    </ligand>
</feature>
<comment type="similarity">
    <text evidence="7">Belongs to the PdxA family.</text>
</comment>
<dbReference type="GO" id="GO:0008270">
    <property type="term" value="F:zinc ion binding"/>
    <property type="evidence" value="ECO:0007669"/>
    <property type="project" value="UniProtKB-UniRule"/>
</dbReference>
<dbReference type="Pfam" id="PF04166">
    <property type="entry name" value="PdxA"/>
    <property type="match status" value="1"/>
</dbReference>
<evidence type="ECO:0000256" key="3">
    <source>
        <dbReference type="ARBA" id="ARBA00022857"/>
    </source>
</evidence>
<comment type="cofactor">
    <cofactor evidence="7">
        <name>Zn(2+)</name>
        <dbReference type="ChEBI" id="CHEBI:29105"/>
    </cofactor>
    <cofactor evidence="7">
        <name>Mg(2+)</name>
        <dbReference type="ChEBI" id="CHEBI:18420"/>
    </cofactor>
    <cofactor evidence="7">
        <name>Co(2+)</name>
        <dbReference type="ChEBI" id="CHEBI:48828"/>
    </cofactor>
    <text evidence="7">Binds 1 divalent metal cation per subunit. Can use ions such as Zn(2+), Mg(2+) or Co(2+).</text>
</comment>
<keyword evidence="7" id="KW-0170">Cobalt</keyword>
<evidence type="ECO:0000256" key="5">
    <source>
        <dbReference type="ARBA" id="ARBA00023027"/>
    </source>
</evidence>
<keyword evidence="7" id="KW-0862">Zinc</keyword>
<feature type="binding site" evidence="7">
    <location>
        <position position="208"/>
    </location>
    <ligand>
        <name>a divalent metal cation</name>
        <dbReference type="ChEBI" id="CHEBI:60240"/>
        <note>ligand shared between dimeric partners</note>
    </ligand>
</feature>
<organism evidence="8 9">
    <name type="scientific">Acuticoccus sediminis</name>
    <dbReference type="NCBI Taxonomy" id="2184697"/>
    <lineage>
        <taxon>Bacteria</taxon>
        <taxon>Pseudomonadati</taxon>
        <taxon>Pseudomonadota</taxon>
        <taxon>Alphaproteobacteria</taxon>
        <taxon>Hyphomicrobiales</taxon>
        <taxon>Amorphaceae</taxon>
        <taxon>Acuticoccus</taxon>
    </lineage>
</organism>
<comment type="caution">
    <text evidence="8">The sequence shown here is derived from an EMBL/GenBank/DDBJ whole genome shotgun (WGS) entry which is preliminary data.</text>
</comment>
<keyword evidence="7" id="KW-0460">Magnesium</keyword>
<evidence type="ECO:0000313" key="8">
    <source>
        <dbReference type="EMBL" id="RAI04396.1"/>
    </source>
</evidence>
<dbReference type="OrthoDB" id="9801783at2"/>
<keyword evidence="3 7" id="KW-0521">NADP</keyword>
<dbReference type="InterPro" id="IPR005255">
    <property type="entry name" value="PdxA_fam"/>
</dbReference>
<dbReference type="EC" id="1.1.1.262" evidence="7"/>
<keyword evidence="2 7" id="KW-0479">Metal-binding</keyword>
<evidence type="ECO:0000256" key="7">
    <source>
        <dbReference type="HAMAP-Rule" id="MF_00536"/>
    </source>
</evidence>
<reference evidence="8 9" key="1">
    <citation type="submission" date="2018-05" db="EMBL/GenBank/DDBJ databases">
        <title>Acuticoccus sediminis sp. nov., isolated from deep-sea sediment of Indian Ocean.</title>
        <authorList>
            <person name="Liu X."/>
            <person name="Lai Q."/>
            <person name="Du Y."/>
            <person name="Sun F."/>
            <person name="Zhang X."/>
            <person name="Wang S."/>
            <person name="Shao Z."/>
        </authorList>
    </citation>
    <scope>NUCLEOTIDE SEQUENCE [LARGE SCALE GENOMIC DNA]</scope>
    <source>
        <strain evidence="8 9">PTG4-2</strain>
    </source>
</reference>
<dbReference type="EMBL" id="QHHQ01000001">
    <property type="protein sequence ID" value="RAI04396.1"/>
    <property type="molecule type" value="Genomic_DNA"/>
</dbReference>
<dbReference type="Proteomes" id="UP000249590">
    <property type="component" value="Unassembled WGS sequence"/>
</dbReference>
<feature type="binding site" evidence="7">
    <location>
        <position position="289"/>
    </location>
    <ligand>
        <name>substrate</name>
    </ligand>
</feature>
<dbReference type="PANTHER" id="PTHR30004:SF6">
    <property type="entry name" value="D-THREONATE 4-PHOSPHATE DEHYDROGENASE"/>
    <property type="match status" value="1"/>
</dbReference>
<keyword evidence="1 7" id="KW-0963">Cytoplasm</keyword>
<name>A0A8B2P2M0_9HYPH</name>
<dbReference type="RefSeq" id="WP_111343850.1">
    <property type="nucleotide sequence ID" value="NZ_QHHQ01000001.1"/>
</dbReference>
<accession>A0A8B2P2M0</accession>
<gene>
    <name evidence="7" type="primary">pdxA</name>
    <name evidence="8" type="ORF">DLJ53_08135</name>
</gene>
<dbReference type="SUPFAM" id="SSF53659">
    <property type="entry name" value="Isocitrate/Isopropylmalate dehydrogenase-like"/>
    <property type="match status" value="1"/>
</dbReference>
<sequence length="328" mass="34425">MLALTMGEPAGVGGEITLAAWQMLAASGPAFMLIDDPDRIRALAGRMGSATPIEVVGSPAEAECVFRRALPVLPLGRSVSAEPGVADPANAEAVLEAIRMAVRLAESGEVGGIVTNPIHKAVLLQAGFRHPGHTEFLAELANVERTVMLLAGPGIRVVPVTIHIPLKDVPGALTAEALEETARIVDHDMRAMFGIAEPRIVVAGLNPHAGENGEIGREELEVIAPAVARLAAEGLAIDGPRSADTMFHESARARYDVALCMYHDQALIPIKTLAFDDGVNVTLGLPFVRTSPDHGTAFNIAGRGVARPNSLVAAIRLAEELASNRRAT</sequence>
<feature type="binding site" evidence="7">
    <location>
        <position position="271"/>
    </location>
    <ligand>
        <name>substrate</name>
    </ligand>
</feature>
<keyword evidence="6 7" id="KW-0664">Pyridoxine biosynthesis</keyword>
<dbReference type="GO" id="GO:0005737">
    <property type="term" value="C:cytoplasm"/>
    <property type="evidence" value="ECO:0007669"/>
    <property type="project" value="UniProtKB-SubCell"/>
</dbReference>
<dbReference type="HAMAP" id="MF_00536">
    <property type="entry name" value="PdxA"/>
    <property type="match status" value="1"/>
</dbReference>
<evidence type="ECO:0000256" key="2">
    <source>
        <dbReference type="ARBA" id="ARBA00022723"/>
    </source>
</evidence>
<dbReference type="AlphaFoldDB" id="A0A8B2P2M0"/>
<feature type="binding site" evidence="7">
    <location>
        <position position="133"/>
    </location>
    <ligand>
        <name>substrate</name>
    </ligand>
</feature>
<keyword evidence="4 7" id="KW-0560">Oxidoreductase</keyword>
<dbReference type="GO" id="GO:0000287">
    <property type="term" value="F:magnesium ion binding"/>
    <property type="evidence" value="ECO:0007669"/>
    <property type="project" value="UniProtKB-UniRule"/>
</dbReference>
<comment type="subunit">
    <text evidence="7">Homodimer.</text>
</comment>
<proteinExistence type="inferred from homology"/>